<dbReference type="AlphaFoldDB" id="X1I653"/>
<organism evidence="1">
    <name type="scientific">marine sediment metagenome</name>
    <dbReference type="NCBI Taxonomy" id="412755"/>
    <lineage>
        <taxon>unclassified sequences</taxon>
        <taxon>metagenomes</taxon>
        <taxon>ecological metagenomes</taxon>
    </lineage>
</organism>
<comment type="caution">
    <text evidence="1">The sequence shown here is derived from an EMBL/GenBank/DDBJ whole genome shotgun (WGS) entry which is preliminary data.</text>
</comment>
<proteinExistence type="predicted"/>
<name>X1I653_9ZZZZ</name>
<sequence length="142" mass="16718">MELQIKNIIAELELQQLDTIPGVKTLQPWATWIFYRGKTEEIRSYPNKKLVLTAILASGWDNYFNKKETIAELPYPYEHFCIIGFVRLVGITHYQDAHTFNSNYESHFNPPNFFDGECFGWQLEDITPIRPIYYEHGVLPLF</sequence>
<dbReference type="SUPFAM" id="SSF88697">
    <property type="entry name" value="PUA domain-like"/>
    <property type="match status" value="1"/>
</dbReference>
<dbReference type="InterPro" id="IPR015947">
    <property type="entry name" value="PUA-like_sf"/>
</dbReference>
<dbReference type="EMBL" id="BARU01018997">
    <property type="protein sequence ID" value="GAH61569.1"/>
    <property type="molecule type" value="Genomic_DNA"/>
</dbReference>
<gene>
    <name evidence="1" type="ORF">S03H2_31341</name>
</gene>
<accession>X1I653</accession>
<reference evidence="1" key="1">
    <citation type="journal article" date="2014" name="Front. Microbiol.">
        <title>High frequency of phylogenetically diverse reductive dehalogenase-homologous genes in deep subseafloor sedimentary metagenomes.</title>
        <authorList>
            <person name="Kawai M."/>
            <person name="Futagami T."/>
            <person name="Toyoda A."/>
            <person name="Takaki Y."/>
            <person name="Nishi S."/>
            <person name="Hori S."/>
            <person name="Arai W."/>
            <person name="Tsubouchi T."/>
            <person name="Morono Y."/>
            <person name="Uchiyama I."/>
            <person name="Ito T."/>
            <person name="Fujiyama A."/>
            <person name="Inagaki F."/>
            <person name="Takami H."/>
        </authorList>
    </citation>
    <scope>NUCLEOTIDE SEQUENCE</scope>
    <source>
        <strain evidence="1">Expedition CK06-06</strain>
    </source>
</reference>
<dbReference type="Gene3D" id="2.30.130.30">
    <property type="entry name" value="Hypothetical protein"/>
    <property type="match status" value="1"/>
</dbReference>
<evidence type="ECO:0008006" key="2">
    <source>
        <dbReference type="Google" id="ProtNLM"/>
    </source>
</evidence>
<evidence type="ECO:0000313" key="1">
    <source>
        <dbReference type="EMBL" id="GAH61569.1"/>
    </source>
</evidence>
<protein>
    <recommendedName>
        <fullName evidence="2">ASCH domain-containing protein</fullName>
    </recommendedName>
</protein>